<accession>A0A136J855</accession>
<dbReference type="OrthoDB" id="3546385at2759"/>
<feature type="domain" description="2EXR" evidence="1">
    <location>
        <begin position="16"/>
        <end position="131"/>
    </location>
</feature>
<protein>
    <recommendedName>
        <fullName evidence="1">2EXR domain-containing protein</fullName>
    </recommendedName>
</protein>
<proteinExistence type="predicted"/>
<dbReference type="STRING" id="196109.A0A136J855"/>
<dbReference type="PANTHER" id="PTHR35910">
    <property type="entry name" value="2EXR DOMAIN-CONTAINING PROTEIN"/>
    <property type="match status" value="1"/>
</dbReference>
<sequence>MAQNTTITTAGEPTSFNQFSQLPSEIRIKIWQYSLPEPRFIAIRSPLRDTRQQASTSSSLADALAVCLDFDRHSAPIKTRSSQSWRSTSKPPALLHVSAEARHEALRYYKLSLGANGCRPQIYIDFSRDTLFFGDAEIESYCDPLWSTTPDLKLVRRLAIVPEGAWRVLRRWQHLGLNSVEKLVFVHGSEALDPLAPLPPLIKDVAVYEEMDRCGHGEKEEQLEGQESHHKDDRGRVALFFASQMLDEAEVGLGAEVSRILRRPSMEPSSSSTVRALPLLPLSLQRMSRDAIIATITRQQDARLELATLMMVLPTLWSKQPRLATAIFQRPGAGASIYMASGLEGRNYSMFSCPHIAETKFSTPKRHWGFL</sequence>
<evidence type="ECO:0000313" key="3">
    <source>
        <dbReference type="Proteomes" id="UP000070501"/>
    </source>
</evidence>
<evidence type="ECO:0000259" key="1">
    <source>
        <dbReference type="Pfam" id="PF20150"/>
    </source>
</evidence>
<dbReference type="Proteomes" id="UP000070501">
    <property type="component" value="Unassembled WGS sequence"/>
</dbReference>
<evidence type="ECO:0000313" key="2">
    <source>
        <dbReference type="EMBL" id="KXJ93236.1"/>
    </source>
</evidence>
<dbReference type="InParanoid" id="A0A136J855"/>
<name>A0A136J855_9PEZI</name>
<keyword evidence="3" id="KW-1185">Reference proteome</keyword>
<dbReference type="PANTHER" id="PTHR35910:SF6">
    <property type="entry name" value="2EXR DOMAIN-CONTAINING PROTEIN"/>
    <property type="match status" value="1"/>
</dbReference>
<dbReference type="AlphaFoldDB" id="A0A136J855"/>
<dbReference type="InterPro" id="IPR045518">
    <property type="entry name" value="2EXR"/>
</dbReference>
<organism evidence="2 3">
    <name type="scientific">Microdochium bolleyi</name>
    <dbReference type="NCBI Taxonomy" id="196109"/>
    <lineage>
        <taxon>Eukaryota</taxon>
        <taxon>Fungi</taxon>
        <taxon>Dikarya</taxon>
        <taxon>Ascomycota</taxon>
        <taxon>Pezizomycotina</taxon>
        <taxon>Sordariomycetes</taxon>
        <taxon>Xylariomycetidae</taxon>
        <taxon>Xylariales</taxon>
        <taxon>Microdochiaceae</taxon>
        <taxon>Microdochium</taxon>
    </lineage>
</organism>
<dbReference type="Pfam" id="PF20150">
    <property type="entry name" value="2EXR"/>
    <property type="match status" value="1"/>
</dbReference>
<dbReference type="EMBL" id="KQ964248">
    <property type="protein sequence ID" value="KXJ93236.1"/>
    <property type="molecule type" value="Genomic_DNA"/>
</dbReference>
<reference evidence="3" key="1">
    <citation type="submission" date="2016-02" db="EMBL/GenBank/DDBJ databases">
        <title>Draft genome sequence of Microdochium bolleyi, a fungal endophyte of beachgrass.</title>
        <authorList>
            <consortium name="DOE Joint Genome Institute"/>
            <person name="David A.S."/>
            <person name="May G."/>
            <person name="Haridas S."/>
            <person name="Lim J."/>
            <person name="Wang M."/>
            <person name="Labutti K."/>
            <person name="Lipzen A."/>
            <person name="Barry K."/>
            <person name="Grigoriev I.V."/>
        </authorList>
    </citation>
    <scope>NUCLEOTIDE SEQUENCE [LARGE SCALE GENOMIC DNA]</scope>
    <source>
        <strain evidence="3">J235TASD1</strain>
    </source>
</reference>
<gene>
    <name evidence="2" type="ORF">Micbo1qcDRAFT_222903</name>
</gene>